<evidence type="ECO:0000313" key="2">
    <source>
        <dbReference type="Proteomes" id="UP000813461"/>
    </source>
</evidence>
<gene>
    <name evidence="1" type="ORF">FB567DRAFT_555365</name>
</gene>
<accession>A0A8K0QTY5</accession>
<sequence>MRLSYVVTGCMAVVWVRLCEEVLQGLRWRARAGELQRAGSALAQSIWRLWRTRHSVLRRMYRWIVFVVDTVGIDFLLAAESVCEFAALLCIKTKPFAFQNQAICIADCRKDHLCTTTTVAEGPKTSRVLQVTLVGDEMTCMSTWRLAFEMISNVFKPRSADVEELQHAEGVKGLWLVYCTRRGDCAAEV</sequence>
<organism evidence="1 2">
    <name type="scientific">Paraphoma chrysanthemicola</name>
    <dbReference type="NCBI Taxonomy" id="798071"/>
    <lineage>
        <taxon>Eukaryota</taxon>
        <taxon>Fungi</taxon>
        <taxon>Dikarya</taxon>
        <taxon>Ascomycota</taxon>
        <taxon>Pezizomycotina</taxon>
        <taxon>Dothideomycetes</taxon>
        <taxon>Pleosporomycetidae</taxon>
        <taxon>Pleosporales</taxon>
        <taxon>Pleosporineae</taxon>
        <taxon>Phaeosphaeriaceae</taxon>
        <taxon>Paraphoma</taxon>
    </lineage>
</organism>
<comment type="caution">
    <text evidence="1">The sequence shown here is derived from an EMBL/GenBank/DDBJ whole genome shotgun (WGS) entry which is preliminary data.</text>
</comment>
<dbReference type="Proteomes" id="UP000813461">
    <property type="component" value="Unassembled WGS sequence"/>
</dbReference>
<name>A0A8K0QTY5_9PLEO</name>
<proteinExistence type="predicted"/>
<dbReference type="AlphaFoldDB" id="A0A8K0QTY5"/>
<keyword evidence="2" id="KW-1185">Reference proteome</keyword>
<protein>
    <submittedName>
        <fullName evidence="1">Uncharacterized protein</fullName>
    </submittedName>
</protein>
<dbReference type="EMBL" id="JAGMVJ010000032">
    <property type="protein sequence ID" value="KAH7068489.1"/>
    <property type="molecule type" value="Genomic_DNA"/>
</dbReference>
<reference evidence="1" key="1">
    <citation type="journal article" date="2021" name="Nat. Commun.">
        <title>Genetic determinants of endophytism in the Arabidopsis root mycobiome.</title>
        <authorList>
            <person name="Mesny F."/>
            <person name="Miyauchi S."/>
            <person name="Thiergart T."/>
            <person name="Pickel B."/>
            <person name="Atanasova L."/>
            <person name="Karlsson M."/>
            <person name="Huettel B."/>
            <person name="Barry K.W."/>
            <person name="Haridas S."/>
            <person name="Chen C."/>
            <person name="Bauer D."/>
            <person name="Andreopoulos W."/>
            <person name="Pangilinan J."/>
            <person name="LaButti K."/>
            <person name="Riley R."/>
            <person name="Lipzen A."/>
            <person name="Clum A."/>
            <person name="Drula E."/>
            <person name="Henrissat B."/>
            <person name="Kohler A."/>
            <person name="Grigoriev I.V."/>
            <person name="Martin F.M."/>
            <person name="Hacquard S."/>
        </authorList>
    </citation>
    <scope>NUCLEOTIDE SEQUENCE</scope>
    <source>
        <strain evidence="1">MPI-SDFR-AT-0120</strain>
    </source>
</reference>
<evidence type="ECO:0000313" key="1">
    <source>
        <dbReference type="EMBL" id="KAH7068489.1"/>
    </source>
</evidence>